<evidence type="ECO:0000313" key="2">
    <source>
        <dbReference type="EMBL" id="WPX97022.1"/>
    </source>
</evidence>
<evidence type="ECO:0000256" key="1">
    <source>
        <dbReference type="SAM" id="MobiDB-lite"/>
    </source>
</evidence>
<protein>
    <submittedName>
        <fullName evidence="2">Uncharacterized protein</fullName>
    </submittedName>
</protein>
<evidence type="ECO:0000313" key="3">
    <source>
        <dbReference type="Proteomes" id="UP001327219"/>
    </source>
</evidence>
<gene>
    <name evidence="2" type="ORF">Bandiella_01162</name>
</gene>
<dbReference type="RefSeq" id="WP_323732672.1">
    <property type="nucleotide sequence ID" value="NZ_CP110820.1"/>
</dbReference>
<organism evidence="2 3">
    <name type="scientific">Candidatus Bandiella euplotis</name>
    <dbReference type="NCBI Taxonomy" id="1664265"/>
    <lineage>
        <taxon>Bacteria</taxon>
        <taxon>Pseudomonadati</taxon>
        <taxon>Pseudomonadota</taxon>
        <taxon>Alphaproteobacteria</taxon>
        <taxon>Rickettsiales</taxon>
        <taxon>Candidatus Midichloriaceae</taxon>
        <taxon>Candidatus Bandiella</taxon>
    </lineage>
</organism>
<name>A0ABZ0UNC6_9RICK</name>
<proteinExistence type="predicted"/>
<keyword evidence="3" id="KW-1185">Reference proteome</keyword>
<dbReference type="EMBL" id="CP110820">
    <property type="protein sequence ID" value="WPX97022.1"/>
    <property type="molecule type" value="Genomic_DNA"/>
</dbReference>
<reference evidence="2 3" key="1">
    <citation type="submission" date="2022-11" db="EMBL/GenBank/DDBJ databases">
        <title>Host association and intracellularity evolved multiple times independently in the Rickettsiales.</title>
        <authorList>
            <person name="Castelli M."/>
            <person name="Nardi T."/>
            <person name="Gammuto L."/>
            <person name="Bellinzona G."/>
            <person name="Sabaneyeva E."/>
            <person name="Potekhin A."/>
            <person name="Serra V."/>
            <person name="Petroni G."/>
            <person name="Sassera D."/>
        </authorList>
    </citation>
    <scope>NUCLEOTIDE SEQUENCE [LARGE SCALE GENOMIC DNA]</scope>
    <source>
        <strain evidence="2 3">NDG2</strain>
    </source>
</reference>
<accession>A0ABZ0UNC6</accession>
<sequence>MAVKKGSKNNVSNRGKGAELKKLDGKTVKPILYKGERLGHGNYMAAKFEDGKLARDGEGRPIPYQMV</sequence>
<dbReference type="Proteomes" id="UP001327219">
    <property type="component" value="Chromosome"/>
</dbReference>
<feature type="region of interest" description="Disordered" evidence="1">
    <location>
        <begin position="1"/>
        <end position="20"/>
    </location>
</feature>